<keyword evidence="1" id="KW-1185">Reference proteome</keyword>
<proteinExistence type="predicted"/>
<reference evidence="2" key="1">
    <citation type="submission" date="2022-11" db="UniProtKB">
        <authorList>
            <consortium name="WormBaseParasite"/>
        </authorList>
    </citation>
    <scope>IDENTIFICATION</scope>
</reference>
<dbReference type="WBParaSite" id="nRc.2.0.1.t02809-RA">
    <property type="protein sequence ID" value="nRc.2.0.1.t02809-RA"/>
    <property type="gene ID" value="nRc.2.0.1.g02809"/>
</dbReference>
<accession>A0A915HMA4</accession>
<dbReference type="Proteomes" id="UP000887565">
    <property type="component" value="Unplaced"/>
</dbReference>
<sequence length="76" mass="8346">MGINDGAVGDFDLATFRELKVVSEFIFEVNEEAEEALVCCGSVDCKGMHIVDNSFNSAIFLVWDMRGKSYRGDGCS</sequence>
<protein>
    <submittedName>
        <fullName evidence="2">Uncharacterized protein</fullName>
    </submittedName>
</protein>
<evidence type="ECO:0000313" key="2">
    <source>
        <dbReference type="WBParaSite" id="nRc.2.0.1.t02809-RA"/>
    </source>
</evidence>
<evidence type="ECO:0000313" key="1">
    <source>
        <dbReference type="Proteomes" id="UP000887565"/>
    </source>
</evidence>
<organism evidence="1 2">
    <name type="scientific">Romanomermis culicivorax</name>
    <name type="common">Nematode worm</name>
    <dbReference type="NCBI Taxonomy" id="13658"/>
    <lineage>
        <taxon>Eukaryota</taxon>
        <taxon>Metazoa</taxon>
        <taxon>Ecdysozoa</taxon>
        <taxon>Nematoda</taxon>
        <taxon>Enoplea</taxon>
        <taxon>Dorylaimia</taxon>
        <taxon>Mermithida</taxon>
        <taxon>Mermithoidea</taxon>
        <taxon>Mermithidae</taxon>
        <taxon>Romanomermis</taxon>
    </lineage>
</organism>
<dbReference type="AlphaFoldDB" id="A0A915HMA4"/>
<name>A0A915HMA4_ROMCU</name>